<protein>
    <submittedName>
        <fullName evidence="1">Uncharacterized protein</fullName>
    </submittedName>
</protein>
<accession>A0A8D9HDZ5</accession>
<proteinExistence type="predicted"/>
<name>A0A8D9HDZ5_BRACM</name>
<sequence length="114" mass="13458">MLLYCNWVFLGSIFRVNRSSRGEQTRQSFKGTSEISYEQFLQTPEDGTRCSEIKSWYDICDVRRDQGRFNIFGEIQWENRRLSQALLGPAKAYLEFILIRNGLNWKRCYILSSG</sequence>
<dbReference type="AlphaFoldDB" id="A0A8D9HDZ5"/>
<dbReference type="EMBL" id="LS974624">
    <property type="protein sequence ID" value="CAG7897854.1"/>
    <property type="molecule type" value="Genomic_DNA"/>
</dbReference>
<evidence type="ECO:0000313" key="2">
    <source>
        <dbReference type="Proteomes" id="UP000694005"/>
    </source>
</evidence>
<gene>
    <name evidence="1" type="ORF">BRAPAZ1V2_A08P15200.2</name>
</gene>
<dbReference type="Proteomes" id="UP000694005">
    <property type="component" value="Chromosome A08"/>
</dbReference>
<organism evidence="1 2">
    <name type="scientific">Brassica campestris</name>
    <name type="common">Field mustard</name>
    <dbReference type="NCBI Taxonomy" id="3711"/>
    <lineage>
        <taxon>Eukaryota</taxon>
        <taxon>Viridiplantae</taxon>
        <taxon>Streptophyta</taxon>
        <taxon>Embryophyta</taxon>
        <taxon>Tracheophyta</taxon>
        <taxon>Spermatophyta</taxon>
        <taxon>Magnoliopsida</taxon>
        <taxon>eudicotyledons</taxon>
        <taxon>Gunneridae</taxon>
        <taxon>Pentapetalae</taxon>
        <taxon>rosids</taxon>
        <taxon>malvids</taxon>
        <taxon>Brassicales</taxon>
        <taxon>Brassicaceae</taxon>
        <taxon>Brassiceae</taxon>
        <taxon>Brassica</taxon>
    </lineage>
</organism>
<evidence type="ECO:0000313" key="1">
    <source>
        <dbReference type="EMBL" id="CAG7897854.1"/>
    </source>
</evidence>
<reference evidence="1 2" key="1">
    <citation type="submission" date="2021-07" db="EMBL/GenBank/DDBJ databases">
        <authorList>
            <consortium name="Genoscope - CEA"/>
            <person name="William W."/>
        </authorList>
    </citation>
    <scope>NUCLEOTIDE SEQUENCE [LARGE SCALE GENOMIC DNA]</scope>
</reference>
<dbReference type="Gramene" id="A08p15200.2_BraZ1">
    <property type="protein sequence ID" value="A08p15200.2_BraZ1.CDS"/>
    <property type="gene ID" value="A08g15200.2_BraZ1"/>
</dbReference>